<dbReference type="Proteomes" id="UP000243459">
    <property type="component" value="Chromosome 1"/>
</dbReference>
<dbReference type="GO" id="GO:0003677">
    <property type="term" value="F:DNA binding"/>
    <property type="evidence" value="ECO:0007669"/>
    <property type="project" value="UniProtKB-KW"/>
</dbReference>
<feature type="domain" description="Auxin response factor" evidence="8">
    <location>
        <begin position="32"/>
        <end position="115"/>
    </location>
</feature>
<keyword evidence="10" id="KW-1185">Reference proteome</keyword>
<dbReference type="PANTHER" id="PTHR31384">
    <property type="entry name" value="AUXIN RESPONSE FACTOR 4-RELATED"/>
    <property type="match status" value="1"/>
</dbReference>
<reference evidence="10" key="1">
    <citation type="journal article" date="2017" name="Nat. Commun.">
        <title>The asparagus genome sheds light on the origin and evolution of a young Y chromosome.</title>
        <authorList>
            <person name="Harkess A."/>
            <person name="Zhou J."/>
            <person name="Xu C."/>
            <person name="Bowers J.E."/>
            <person name="Van der Hulst R."/>
            <person name="Ayyampalayam S."/>
            <person name="Mercati F."/>
            <person name="Riccardi P."/>
            <person name="McKain M.R."/>
            <person name="Kakrana A."/>
            <person name="Tang H."/>
            <person name="Ray J."/>
            <person name="Groenendijk J."/>
            <person name="Arikit S."/>
            <person name="Mathioni S.M."/>
            <person name="Nakano M."/>
            <person name="Shan H."/>
            <person name="Telgmann-Rauber A."/>
            <person name="Kanno A."/>
            <person name="Yue Z."/>
            <person name="Chen H."/>
            <person name="Li W."/>
            <person name="Chen Y."/>
            <person name="Xu X."/>
            <person name="Zhang Y."/>
            <person name="Luo S."/>
            <person name="Chen H."/>
            <person name="Gao J."/>
            <person name="Mao Z."/>
            <person name="Pires J.C."/>
            <person name="Luo M."/>
            <person name="Kudrna D."/>
            <person name="Wing R.A."/>
            <person name="Meyers B.C."/>
            <person name="Yi K."/>
            <person name="Kong H."/>
            <person name="Lavrijsen P."/>
            <person name="Sunseri F."/>
            <person name="Falavigna A."/>
            <person name="Ye Y."/>
            <person name="Leebens-Mack J.H."/>
            <person name="Chen G."/>
        </authorList>
    </citation>
    <scope>NUCLEOTIDE SEQUENCE [LARGE SCALE GENOMIC DNA]</scope>
    <source>
        <strain evidence="10">cv. DH0086</strain>
    </source>
</reference>
<dbReference type="InterPro" id="IPR010525">
    <property type="entry name" value="ARF_dom"/>
</dbReference>
<proteinExistence type="inferred from homology"/>
<dbReference type="EMBL" id="CM007381">
    <property type="protein sequence ID" value="ONK79124.1"/>
    <property type="molecule type" value="Genomic_DNA"/>
</dbReference>
<keyword evidence="5" id="KW-0804">Transcription</keyword>
<evidence type="ECO:0000256" key="2">
    <source>
        <dbReference type="ARBA" id="ARBA00007853"/>
    </source>
</evidence>
<evidence type="ECO:0000256" key="1">
    <source>
        <dbReference type="ARBA" id="ARBA00004123"/>
    </source>
</evidence>
<evidence type="ECO:0000256" key="4">
    <source>
        <dbReference type="ARBA" id="ARBA00023125"/>
    </source>
</evidence>
<dbReference type="PANTHER" id="PTHR31384:SF5">
    <property type="entry name" value="AUXIN RESPONSE FACTOR 3"/>
    <property type="match status" value="1"/>
</dbReference>
<dbReference type="Gramene" id="ONK79124">
    <property type="protein sequence ID" value="ONK79124"/>
    <property type="gene ID" value="A4U43_C01F3180"/>
</dbReference>
<evidence type="ECO:0000256" key="6">
    <source>
        <dbReference type="ARBA" id="ARBA00023242"/>
    </source>
</evidence>
<dbReference type="AlphaFoldDB" id="A0A5P1FM10"/>
<accession>A0A5P1FM10</accession>
<organism evidence="9 10">
    <name type="scientific">Asparagus officinalis</name>
    <name type="common">Garden asparagus</name>
    <dbReference type="NCBI Taxonomy" id="4686"/>
    <lineage>
        <taxon>Eukaryota</taxon>
        <taxon>Viridiplantae</taxon>
        <taxon>Streptophyta</taxon>
        <taxon>Embryophyta</taxon>
        <taxon>Tracheophyta</taxon>
        <taxon>Spermatophyta</taxon>
        <taxon>Magnoliopsida</taxon>
        <taxon>Liliopsida</taxon>
        <taxon>Asparagales</taxon>
        <taxon>Asparagaceae</taxon>
        <taxon>Asparagoideae</taxon>
        <taxon>Asparagus</taxon>
    </lineage>
</organism>
<comment type="similarity">
    <text evidence="2">Belongs to the ARF family.</text>
</comment>
<gene>
    <name evidence="9" type="ORF">A4U43_C01F3180</name>
</gene>
<name>A0A5P1FM10_ASPOF</name>
<keyword evidence="3" id="KW-0805">Transcription regulation</keyword>
<dbReference type="GO" id="GO:0009734">
    <property type="term" value="P:auxin-activated signaling pathway"/>
    <property type="evidence" value="ECO:0007669"/>
    <property type="project" value="UniProtKB-KW"/>
</dbReference>
<evidence type="ECO:0000256" key="5">
    <source>
        <dbReference type="ARBA" id="ARBA00023163"/>
    </source>
</evidence>
<dbReference type="GO" id="GO:0006355">
    <property type="term" value="P:regulation of DNA-templated transcription"/>
    <property type="evidence" value="ECO:0007669"/>
    <property type="project" value="InterPro"/>
</dbReference>
<evidence type="ECO:0000259" key="8">
    <source>
        <dbReference type="Pfam" id="PF06507"/>
    </source>
</evidence>
<dbReference type="Pfam" id="PF06507">
    <property type="entry name" value="ARF_AD"/>
    <property type="match status" value="1"/>
</dbReference>
<keyword evidence="4" id="KW-0238">DNA-binding</keyword>
<evidence type="ECO:0000256" key="3">
    <source>
        <dbReference type="ARBA" id="ARBA00023015"/>
    </source>
</evidence>
<keyword evidence="6" id="KW-0539">Nucleus</keyword>
<evidence type="ECO:0000313" key="10">
    <source>
        <dbReference type="Proteomes" id="UP000243459"/>
    </source>
</evidence>
<dbReference type="GO" id="GO:0005634">
    <property type="term" value="C:nucleus"/>
    <property type="evidence" value="ECO:0007669"/>
    <property type="project" value="UniProtKB-SubCell"/>
</dbReference>
<dbReference type="InterPro" id="IPR044835">
    <property type="entry name" value="ARF_plant"/>
</dbReference>
<evidence type="ECO:0000313" key="9">
    <source>
        <dbReference type="EMBL" id="ONK79124.1"/>
    </source>
</evidence>
<dbReference type="OMA" id="FCLPPAN"/>
<evidence type="ECO:0000256" key="7">
    <source>
        <dbReference type="ARBA" id="ARBA00023294"/>
    </source>
</evidence>
<comment type="subcellular location">
    <subcellularLocation>
        <location evidence="1">Nucleus</location>
    </subcellularLocation>
</comment>
<dbReference type="FunFam" id="2.30.30.1040:FF:000001">
    <property type="entry name" value="Auxin response factor"/>
    <property type="match status" value="1"/>
</dbReference>
<protein>
    <recommendedName>
        <fullName evidence="8">Auxin response factor domain-containing protein</fullName>
    </recommendedName>
</protein>
<dbReference type="Gene3D" id="2.30.30.1040">
    <property type="match status" value="1"/>
</dbReference>
<sequence length="407" mass="44551">MNLGTLAAVADAVSSKSVFHIYYNPRASPSEFIIPLWKFAKSMNYSFSIGTRFKMRFESEDASERRYTGWVAGIGDVDPARWPGSKWKCLLVRWDDDDVDRSRQSRLSPWEIEPTGTVSGSTGLSASGSKRTKFCLPPANPDNPVSNGSGCVDLGESVRFHKVLQGQENFGSKASYGHNGVMSSRITEKQNHQYPEMRRSEFCYKRAGFGESVRFHKVLQGQEIFPANPYAENCVFGSFKGGNPSVGGREPVPIQGYSIFVPPSTPPVQVSSPSSVLTFQQNSQLPCSQSVYGSNTWNNGNNGSYLGYSYFPKFAGELNRKQCEAENSSKQGLKNEQAIGRNSCKVFGFSLTERIPVVDVVDDAFPASPTSADMNFEPSSPSSNPNSVEISCTKVSSLQAVCAATPF</sequence>
<keyword evidence="7" id="KW-0927">Auxin signaling pathway</keyword>